<dbReference type="VEuPathDB" id="MicrosporidiaDB:H312_02558"/>
<dbReference type="STRING" id="1288291.A0A059EYS6"/>
<keyword evidence="2" id="KW-1185">Reference proteome</keyword>
<reference evidence="2" key="1">
    <citation type="submission" date="2013-02" db="EMBL/GenBank/DDBJ databases">
        <authorList>
            <consortium name="The Broad Institute Genome Sequencing Platform"/>
            <person name="Cuomo C."/>
            <person name="Becnel J."/>
            <person name="Sanscrainte N."/>
            <person name="Walker B."/>
            <person name="Young S.K."/>
            <person name="Zeng Q."/>
            <person name="Gargeya S."/>
            <person name="Fitzgerald M."/>
            <person name="Haas B."/>
            <person name="Abouelleil A."/>
            <person name="Alvarado L."/>
            <person name="Arachchi H.M."/>
            <person name="Berlin A.M."/>
            <person name="Chapman S.B."/>
            <person name="Dewar J."/>
            <person name="Goldberg J."/>
            <person name="Griggs A."/>
            <person name="Gujja S."/>
            <person name="Hansen M."/>
            <person name="Howarth C."/>
            <person name="Imamovic A."/>
            <person name="Larimer J."/>
            <person name="McCowan C."/>
            <person name="Murphy C."/>
            <person name="Neiman D."/>
            <person name="Pearson M."/>
            <person name="Priest M."/>
            <person name="Roberts A."/>
            <person name="Saif S."/>
            <person name="Shea T."/>
            <person name="Sisk P."/>
            <person name="Sykes S."/>
            <person name="Wortman J."/>
            <person name="Nusbaum C."/>
            <person name="Birren B."/>
        </authorList>
    </citation>
    <scope>NUCLEOTIDE SEQUENCE [LARGE SCALE GENOMIC DNA]</scope>
    <source>
        <strain evidence="2">PRA339</strain>
    </source>
</reference>
<name>A0A059EYS6_9MICR</name>
<dbReference type="HOGENOM" id="CLU_145512_0_0_1"/>
<dbReference type="EMBL" id="KK365208">
    <property type="protein sequence ID" value="KCZ80040.1"/>
    <property type="molecule type" value="Genomic_DNA"/>
</dbReference>
<reference evidence="1 2" key="2">
    <citation type="submission" date="2014-03" db="EMBL/GenBank/DDBJ databases">
        <title>The Genome Sequence of Anncaliia algerae insect isolate PRA339.</title>
        <authorList>
            <consortium name="The Broad Institute Genome Sequencing Platform"/>
            <consortium name="The Broad Institute Genome Sequencing Center for Infectious Disease"/>
            <person name="Cuomo C."/>
            <person name="Becnel J."/>
            <person name="Sanscrainte N."/>
            <person name="Walker B."/>
            <person name="Young S.K."/>
            <person name="Zeng Q."/>
            <person name="Gargeya S."/>
            <person name="Fitzgerald M."/>
            <person name="Haas B."/>
            <person name="Abouelleil A."/>
            <person name="Alvarado L."/>
            <person name="Arachchi H.M."/>
            <person name="Berlin A.M."/>
            <person name="Chapman S.B."/>
            <person name="Dewar J."/>
            <person name="Goldberg J."/>
            <person name="Griggs A."/>
            <person name="Gujja S."/>
            <person name="Hansen M."/>
            <person name="Howarth C."/>
            <person name="Imamovic A."/>
            <person name="Larimer J."/>
            <person name="McCowan C."/>
            <person name="Murphy C."/>
            <person name="Neiman D."/>
            <person name="Pearson M."/>
            <person name="Priest M."/>
            <person name="Roberts A."/>
            <person name="Saif S."/>
            <person name="Shea T."/>
            <person name="Sisk P."/>
            <person name="Sykes S."/>
            <person name="Wortman J."/>
            <person name="Nusbaum C."/>
            <person name="Birren B."/>
        </authorList>
    </citation>
    <scope>NUCLEOTIDE SEQUENCE [LARGE SCALE GENOMIC DNA]</scope>
    <source>
        <strain evidence="1 2">PRA339</strain>
    </source>
</reference>
<evidence type="ECO:0000313" key="2">
    <source>
        <dbReference type="Proteomes" id="UP000030655"/>
    </source>
</evidence>
<sequence length="109" mass="13495">MKQSYYRNSRELEKRDVATNRLEKNKENKKMLTEYKKDIFFKTGNEYFFKMNSTYKDKNRNICKKEKIIKDEIKKELLFVRMELRRCNNKVRKHLHKPIGTYINFDDES</sequence>
<feature type="non-terminal residue" evidence="1">
    <location>
        <position position="109"/>
    </location>
</feature>
<proteinExistence type="predicted"/>
<dbReference type="Proteomes" id="UP000030655">
    <property type="component" value="Unassembled WGS sequence"/>
</dbReference>
<organism evidence="1 2">
    <name type="scientific">Anncaliia algerae PRA339</name>
    <dbReference type="NCBI Taxonomy" id="1288291"/>
    <lineage>
        <taxon>Eukaryota</taxon>
        <taxon>Fungi</taxon>
        <taxon>Fungi incertae sedis</taxon>
        <taxon>Microsporidia</taxon>
        <taxon>Tubulinosematoidea</taxon>
        <taxon>Tubulinosematidae</taxon>
        <taxon>Anncaliia</taxon>
    </lineage>
</organism>
<evidence type="ECO:0000313" key="1">
    <source>
        <dbReference type="EMBL" id="KCZ80040.1"/>
    </source>
</evidence>
<gene>
    <name evidence="1" type="ORF">H312_02558</name>
</gene>
<protein>
    <recommendedName>
        <fullName evidence="3">U3 small nucleolar RNA-associated protein 11</fullName>
    </recommendedName>
</protein>
<dbReference type="AlphaFoldDB" id="A0A059EYS6"/>
<accession>A0A059EYS6</accession>
<dbReference type="OrthoDB" id="2190169at2759"/>
<evidence type="ECO:0008006" key="3">
    <source>
        <dbReference type="Google" id="ProtNLM"/>
    </source>
</evidence>